<evidence type="ECO:0000256" key="2">
    <source>
        <dbReference type="ARBA" id="ARBA00022840"/>
    </source>
</evidence>
<feature type="domain" description="Protein kinase" evidence="5">
    <location>
        <begin position="1"/>
        <end position="224"/>
    </location>
</feature>
<comment type="catalytic activity">
    <reaction evidence="3">
        <text>L-seryl-[protein] + ATP = O-phospho-L-seryl-[protein] + ADP + H(+)</text>
        <dbReference type="Rhea" id="RHEA:17989"/>
        <dbReference type="Rhea" id="RHEA-COMP:9863"/>
        <dbReference type="Rhea" id="RHEA-COMP:11604"/>
        <dbReference type="ChEBI" id="CHEBI:15378"/>
        <dbReference type="ChEBI" id="CHEBI:29999"/>
        <dbReference type="ChEBI" id="CHEBI:30616"/>
        <dbReference type="ChEBI" id="CHEBI:83421"/>
        <dbReference type="ChEBI" id="CHEBI:456216"/>
    </reaction>
</comment>
<keyword evidence="7" id="KW-1185">Reference proteome</keyword>
<dbReference type="PROSITE" id="PS00108">
    <property type="entry name" value="PROTEIN_KINASE_ST"/>
    <property type="match status" value="1"/>
</dbReference>
<evidence type="ECO:0000313" key="7">
    <source>
        <dbReference type="Proteomes" id="UP001187192"/>
    </source>
</evidence>
<evidence type="ECO:0000256" key="3">
    <source>
        <dbReference type="ARBA" id="ARBA00047558"/>
    </source>
</evidence>
<name>A0AA88JDW2_FICCA</name>
<sequence>MVDGDYWYRHENSSTTFTRIRNSDYVPVNLSWGGANHSPGGLEAQCVRPLDANAAEVAEAISYLDSAASFPIYHRDIKSSNILLDEKYRAKIADFGISRTISLEQTHLSTEVHGTFGYFDPEYFQSIQFTEKSDVFSFGVVLVEILTGQKVISVTRSEEDRSLVTNFNRTMEAGSLFEIVDSQVLEDAPKKEIRAVANLAQRCLNFTGRNRPTMREVAMELDKIQKPDRASSSVQSNHDE</sequence>
<dbReference type="EMBL" id="BTGU01000846">
    <property type="protein sequence ID" value="GMN69442.1"/>
    <property type="molecule type" value="Genomic_DNA"/>
</dbReference>
<dbReference type="Gene3D" id="1.10.510.10">
    <property type="entry name" value="Transferase(Phosphotransferase) domain 1"/>
    <property type="match status" value="1"/>
</dbReference>
<evidence type="ECO:0000256" key="1">
    <source>
        <dbReference type="ARBA" id="ARBA00022741"/>
    </source>
</evidence>
<dbReference type="FunFam" id="1.10.510.10:FF:001470">
    <property type="entry name" value="Os04g0517700 protein"/>
    <property type="match status" value="1"/>
</dbReference>
<dbReference type="GO" id="GO:0007166">
    <property type="term" value="P:cell surface receptor signaling pathway"/>
    <property type="evidence" value="ECO:0007669"/>
    <property type="project" value="InterPro"/>
</dbReference>
<comment type="caution">
    <text evidence="6">The sequence shown here is derived from an EMBL/GenBank/DDBJ whole genome shotgun (WGS) entry which is preliminary data.</text>
</comment>
<protein>
    <recommendedName>
        <fullName evidence="5">Protein kinase domain-containing protein</fullName>
    </recommendedName>
</protein>
<keyword evidence="2" id="KW-0067">ATP-binding</keyword>
<evidence type="ECO:0000313" key="6">
    <source>
        <dbReference type="EMBL" id="GMN69442.1"/>
    </source>
</evidence>
<dbReference type="InterPro" id="IPR000719">
    <property type="entry name" value="Prot_kinase_dom"/>
</dbReference>
<dbReference type="Pfam" id="PF00069">
    <property type="entry name" value="Pkinase"/>
    <property type="match status" value="1"/>
</dbReference>
<dbReference type="InterPro" id="IPR045274">
    <property type="entry name" value="WAK-like"/>
</dbReference>
<dbReference type="InterPro" id="IPR008271">
    <property type="entry name" value="Ser/Thr_kinase_AS"/>
</dbReference>
<organism evidence="6 7">
    <name type="scientific">Ficus carica</name>
    <name type="common">Common fig</name>
    <dbReference type="NCBI Taxonomy" id="3494"/>
    <lineage>
        <taxon>Eukaryota</taxon>
        <taxon>Viridiplantae</taxon>
        <taxon>Streptophyta</taxon>
        <taxon>Embryophyta</taxon>
        <taxon>Tracheophyta</taxon>
        <taxon>Spermatophyta</taxon>
        <taxon>Magnoliopsida</taxon>
        <taxon>eudicotyledons</taxon>
        <taxon>Gunneridae</taxon>
        <taxon>Pentapetalae</taxon>
        <taxon>rosids</taxon>
        <taxon>fabids</taxon>
        <taxon>Rosales</taxon>
        <taxon>Moraceae</taxon>
        <taxon>Ficeae</taxon>
        <taxon>Ficus</taxon>
    </lineage>
</organism>
<evidence type="ECO:0000259" key="5">
    <source>
        <dbReference type="PROSITE" id="PS50011"/>
    </source>
</evidence>
<dbReference type="AlphaFoldDB" id="A0AA88JDW2"/>
<dbReference type="InterPro" id="IPR011009">
    <property type="entry name" value="Kinase-like_dom_sf"/>
</dbReference>
<dbReference type="PROSITE" id="PS50011">
    <property type="entry name" value="PROTEIN_KINASE_DOM"/>
    <property type="match status" value="1"/>
</dbReference>
<evidence type="ECO:0000256" key="4">
    <source>
        <dbReference type="ARBA" id="ARBA00047951"/>
    </source>
</evidence>
<accession>A0AA88JDW2</accession>
<keyword evidence="1" id="KW-0547">Nucleotide-binding</keyword>
<dbReference type="SUPFAM" id="SSF56112">
    <property type="entry name" value="Protein kinase-like (PK-like)"/>
    <property type="match status" value="1"/>
</dbReference>
<dbReference type="PANTHER" id="PTHR27005">
    <property type="entry name" value="WALL-ASSOCIATED RECEPTOR KINASE-LIKE 21"/>
    <property type="match status" value="1"/>
</dbReference>
<reference evidence="6" key="1">
    <citation type="submission" date="2023-07" db="EMBL/GenBank/DDBJ databases">
        <title>draft genome sequence of fig (Ficus carica).</title>
        <authorList>
            <person name="Takahashi T."/>
            <person name="Nishimura K."/>
        </authorList>
    </citation>
    <scope>NUCLEOTIDE SEQUENCE</scope>
</reference>
<dbReference type="Proteomes" id="UP001187192">
    <property type="component" value="Unassembled WGS sequence"/>
</dbReference>
<proteinExistence type="predicted"/>
<gene>
    <name evidence="6" type="ORF">TIFTF001_038494</name>
</gene>
<dbReference type="SMART" id="SM00220">
    <property type="entry name" value="S_TKc"/>
    <property type="match status" value="1"/>
</dbReference>
<comment type="catalytic activity">
    <reaction evidence="4">
        <text>L-threonyl-[protein] + ATP = O-phospho-L-threonyl-[protein] + ADP + H(+)</text>
        <dbReference type="Rhea" id="RHEA:46608"/>
        <dbReference type="Rhea" id="RHEA-COMP:11060"/>
        <dbReference type="Rhea" id="RHEA-COMP:11605"/>
        <dbReference type="ChEBI" id="CHEBI:15378"/>
        <dbReference type="ChEBI" id="CHEBI:30013"/>
        <dbReference type="ChEBI" id="CHEBI:30616"/>
        <dbReference type="ChEBI" id="CHEBI:61977"/>
        <dbReference type="ChEBI" id="CHEBI:456216"/>
    </reaction>
</comment>
<dbReference type="GO" id="GO:0004674">
    <property type="term" value="F:protein serine/threonine kinase activity"/>
    <property type="evidence" value="ECO:0007669"/>
    <property type="project" value="TreeGrafter"/>
</dbReference>
<dbReference type="GO" id="GO:0005524">
    <property type="term" value="F:ATP binding"/>
    <property type="evidence" value="ECO:0007669"/>
    <property type="project" value="UniProtKB-KW"/>
</dbReference>
<dbReference type="GO" id="GO:0005886">
    <property type="term" value="C:plasma membrane"/>
    <property type="evidence" value="ECO:0007669"/>
    <property type="project" value="TreeGrafter"/>
</dbReference>
<dbReference type="PANTHER" id="PTHR27005:SF526">
    <property type="entry name" value="WALL ASSOCIATED KINASE-LIKE PROTEIN"/>
    <property type="match status" value="1"/>
</dbReference>